<sequence length="96" mass="10881">MQNPSGGYENDCSLVRLAHNHYMMIAPTIQQTRCRVWIERHLPADSPVTVNDVTSSYTAICIMGPFTRALLSQLTEVDLSPENFPFFTYKVCLTIL</sequence>
<protein>
    <submittedName>
        <fullName evidence="3">Pyruvate dehydrogenase phosphatase regulatory subunit, mitochondrial-like</fullName>
    </submittedName>
</protein>
<dbReference type="InterPro" id="IPR027266">
    <property type="entry name" value="TrmE/GcvT-like"/>
</dbReference>
<evidence type="ECO:0000259" key="1">
    <source>
        <dbReference type="Pfam" id="PF01571"/>
    </source>
</evidence>
<dbReference type="Proteomes" id="UP000079169">
    <property type="component" value="Unplaced"/>
</dbReference>
<dbReference type="KEGG" id="dci:103524785"/>
<dbReference type="Gene3D" id="3.30.70.1400">
    <property type="entry name" value="Aminomethyltransferase beta-barrel domains"/>
    <property type="match status" value="1"/>
</dbReference>
<dbReference type="AlphaFoldDB" id="A0A3Q0IMK0"/>
<dbReference type="PANTHER" id="PTHR43757">
    <property type="entry name" value="AMINOMETHYLTRANSFERASE"/>
    <property type="match status" value="1"/>
</dbReference>
<reference evidence="3" key="1">
    <citation type="submission" date="2025-08" db="UniProtKB">
        <authorList>
            <consortium name="RefSeq"/>
        </authorList>
    </citation>
    <scope>IDENTIFICATION</scope>
</reference>
<accession>A0A3Q0IMK0</accession>
<dbReference type="PaxDb" id="121845-A0A3Q0IMK0"/>
<dbReference type="InterPro" id="IPR006222">
    <property type="entry name" value="GCVT_N"/>
</dbReference>
<dbReference type="SUPFAM" id="SSF103025">
    <property type="entry name" value="Folate-binding domain"/>
    <property type="match status" value="1"/>
</dbReference>
<dbReference type="GeneID" id="103524785"/>
<dbReference type="RefSeq" id="XP_026675873.1">
    <property type="nucleotide sequence ID" value="XM_026820072.1"/>
</dbReference>
<dbReference type="STRING" id="121845.A0A3Q0IMK0"/>
<dbReference type="PANTHER" id="PTHR43757:SF15">
    <property type="entry name" value="PYRUVATE DEHYDROGENASE PHOSPHATASE REGULATORY SUBUNIT, MITOCHONDRIAL-LIKE"/>
    <property type="match status" value="1"/>
</dbReference>
<dbReference type="InterPro" id="IPR028896">
    <property type="entry name" value="GcvT/YgfZ/DmdA"/>
</dbReference>
<feature type="domain" description="GCVT N-terminal" evidence="1">
    <location>
        <begin position="1"/>
        <end position="91"/>
    </location>
</feature>
<evidence type="ECO:0000313" key="2">
    <source>
        <dbReference type="Proteomes" id="UP000079169"/>
    </source>
</evidence>
<name>A0A3Q0IMK0_DIACI</name>
<proteinExistence type="predicted"/>
<dbReference type="Pfam" id="PF01571">
    <property type="entry name" value="GCV_T"/>
    <property type="match status" value="1"/>
</dbReference>
<dbReference type="GO" id="GO:0005739">
    <property type="term" value="C:mitochondrion"/>
    <property type="evidence" value="ECO:0007669"/>
    <property type="project" value="TreeGrafter"/>
</dbReference>
<keyword evidence="2" id="KW-1185">Reference proteome</keyword>
<evidence type="ECO:0000313" key="3">
    <source>
        <dbReference type="RefSeq" id="XP_026675873.1"/>
    </source>
</evidence>
<gene>
    <name evidence="3" type="primary">LOC103524785</name>
</gene>
<dbReference type="Gene3D" id="3.30.1360.120">
    <property type="entry name" value="Probable tRNA modification gtpase trme, domain 1"/>
    <property type="match status" value="1"/>
</dbReference>
<organism evidence="2 3">
    <name type="scientific">Diaphorina citri</name>
    <name type="common">Asian citrus psyllid</name>
    <dbReference type="NCBI Taxonomy" id="121845"/>
    <lineage>
        <taxon>Eukaryota</taxon>
        <taxon>Metazoa</taxon>
        <taxon>Ecdysozoa</taxon>
        <taxon>Arthropoda</taxon>
        <taxon>Hexapoda</taxon>
        <taxon>Insecta</taxon>
        <taxon>Pterygota</taxon>
        <taxon>Neoptera</taxon>
        <taxon>Paraneoptera</taxon>
        <taxon>Hemiptera</taxon>
        <taxon>Sternorrhyncha</taxon>
        <taxon>Psylloidea</taxon>
        <taxon>Psyllidae</taxon>
        <taxon>Diaphorininae</taxon>
        <taxon>Diaphorina</taxon>
    </lineage>
</organism>